<dbReference type="EMBL" id="BDDD01000080">
    <property type="protein sequence ID" value="GAV58759.1"/>
    <property type="molecule type" value="Genomic_DNA"/>
</dbReference>
<organism evidence="2 3">
    <name type="scientific">Cephalotus follicularis</name>
    <name type="common">Albany pitcher plant</name>
    <dbReference type="NCBI Taxonomy" id="3775"/>
    <lineage>
        <taxon>Eukaryota</taxon>
        <taxon>Viridiplantae</taxon>
        <taxon>Streptophyta</taxon>
        <taxon>Embryophyta</taxon>
        <taxon>Tracheophyta</taxon>
        <taxon>Spermatophyta</taxon>
        <taxon>Magnoliopsida</taxon>
        <taxon>eudicotyledons</taxon>
        <taxon>Gunneridae</taxon>
        <taxon>Pentapetalae</taxon>
        <taxon>rosids</taxon>
        <taxon>fabids</taxon>
        <taxon>Oxalidales</taxon>
        <taxon>Cephalotaceae</taxon>
        <taxon>Cephalotus</taxon>
    </lineage>
</organism>
<dbReference type="PANTHER" id="PTHR46578:SF4">
    <property type="entry name" value="ARM-REPEAT_TETRATRICOPEPTIDE REPEAT (TPR)-LIKE PROTEIN"/>
    <property type="match status" value="1"/>
</dbReference>
<accession>A0A1Q3ASS4</accession>
<proteinExistence type="predicted"/>
<name>A0A1Q3ASS4_CEPFO</name>
<protein>
    <submittedName>
        <fullName evidence="2">TPR_11 domain-containing protein</fullName>
    </submittedName>
</protein>
<dbReference type="SUPFAM" id="SSF48371">
    <property type="entry name" value="ARM repeat"/>
    <property type="match status" value="1"/>
</dbReference>
<sequence>MTPEIPCNNPSCFFCSMNEPDPVHRKAKITNCFKEMPLKEDQELVLALSGLWSIATTQPEDPEFPSLGIFECMAKLIQKGITDQYWLLRDQNIYIPYYAAHIIGSYTMYKARFADIAVRSGVVLPLMEILSGKISWVEQRVAVRALGHLASHERTFGAIAVHEVEIVKLAMELASNCLDMVYEKFVSVKEKKRVKYHSDLLTRGLGGLKTENRKAEEWASQLQCWSLYLLNCFACKERSLSLICNEEFLKGLCDMWSWLTIRTSPCGIGLIRTLCNTKTGRESVANLGELIEGLCNIARSSDNWQYMAIDCLLLLLKDPDTRYKVIDFAALFLVDLVELRSLGERTKVGEAITQILLQDYHKVKYGSLRLKTTKAEKALEEIWDLKVERIKKEKLMPENEMEEKKLMVGLLKQEGNKKFLSGHIKNALKIYSKALYLCSLKMRQERIVLYSNRAQCYLTLRDPEAAISDATRALCLSNVVSPHSKSLWRRSQAYDMKGLARESLMDSLKFVNGRMKHTKSVVIPCYAARMINKQMHATWLFGAAKLKMCNRRGEEVQKSNRQDYIYHCRLIKEKGSVFGLPTILEEPLFENRGRNLEKGMRLKKRSLSSSRSAHVKFG</sequence>
<dbReference type="SUPFAM" id="SSF48452">
    <property type="entry name" value="TPR-like"/>
    <property type="match status" value="1"/>
</dbReference>
<dbReference type="Proteomes" id="UP000187406">
    <property type="component" value="Unassembled WGS sequence"/>
</dbReference>
<dbReference type="Gene3D" id="1.25.40.10">
    <property type="entry name" value="Tetratricopeptide repeat domain"/>
    <property type="match status" value="1"/>
</dbReference>
<feature type="domain" description="ARM repeat N-terminal plant" evidence="1">
    <location>
        <begin position="6"/>
        <end position="245"/>
    </location>
</feature>
<dbReference type="OrthoDB" id="1872379at2759"/>
<dbReference type="InParanoid" id="A0A1Q3ASS4"/>
<evidence type="ECO:0000313" key="3">
    <source>
        <dbReference type="Proteomes" id="UP000187406"/>
    </source>
</evidence>
<dbReference type="InterPro" id="IPR011990">
    <property type="entry name" value="TPR-like_helical_dom_sf"/>
</dbReference>
<dbReference type="InterPro" id="IPR016024">
    <property type="entry name" value="ARM-type_fold"/>
</dbReference>
<evidence type="ECO:0000313" key="2">
    <source>
        <dbReference type="EMBL" id="GAV58759.1"/>
    </source>
</evidence>
<keyword evidence="3" id="KW-1185">Reference proteome</keyword>
<reference evidence="3" key="1">
    <citation type="submission" date="2016-04" db="EMBL/GenBank/DDBJ databases">
        <title>Cephalotus genome sequencing.</title>
        <authorList>
            <person name="Fukushima K."/>
            <person name="Hasebe M."/>
            <person name="Fang X."/>
        </authorList>
    </citation>
    <scope>NUCLEOTIDE SEQUENCE [LARGE SCALE GENOMIC DNA]</scope>
    <source>
        <strain evidence="3">cv. St1</strain>
    </source>
</reference>
<dbReference type="Gene3D" id="1.25.10.10">
    <property type="entry name" value="Leucine-rich Repeat Variant"/>
    <property type="match status" value="1"/>
</dbReference>
<dbReference type="Pfam" id="PF26524">
    <property type="entry name" value="ARM_7"/>
    <property type="match status" value="1"/>
</dbReference>
<dbReference type="AlphaFoldDB" id="A0A1Q3ASS4"/>
<evidence type="ECO:0000259" key="1">
    <source>
        <dbReference type="Pfam" id="PF26524"/>
    </source>
</evidence>
<gene>
    <name evidence="2" type="ORF">CFOL_v3_02292</name>
</gene>
<dbReference type="InterPro" id="IPR058868">
    <property type="entry name" value="ARM_7"/>
</dbReference>
<comment type="caution">
    <text evidence="2">The sequence shown here is derived from an EMBL/GenBank/DDBJ whole genome shotgun (WGS) entry which is preliminary data.</text>
</comment>
<dbReference type="InterPro" id="IPR011989">
    <property type="entry name" value="ARM-like"/>
</dbReference>
<dbReference type="PANTHER" id="PTHR46578">
    <property type="entry name" value="ARM-REPEAT/TETRATRICOPEPTIDE REPEAT (TPR)-LIKE PROTEIN"/>
    <property type="match status" value="1"/>
</dbReference>
<dbReference type="STRING" id="3775.A0A1Q3ASS4"/>